<keyword evidence="6" id="KW-0256">Endoplasmic reticulum</keyword>
<organism evidence="13 14">
    <name type="scientific">Saccoglossus kowalevskii</name>
    <name type="common">Acorn worm</name>
    <dbReference type="NCBI Taxonomy" id="10224"/>
    <lineage>
        <taxon>Eukaryota</taxon>
        <taxon>Metazoa</taxon>
        <taxon>Hemichordata</taxon>
        <taxon>Enteropneusta</taxon>
        <taxon>Harrimaniidae</taxon>
        <taxon>Saccoglossus</taxon>
    </lineage>
</organism>
<name>A0ABM0MBZ1_SACKO</name>
<evidence type="ECO:0000256" key="4">
    <source>
        <dbReference type="ARBA" id="ARBA00018070"/>
    </source>
</evidence>
<gene>
    <name evidence="14" type="primary">LOC102808791</name>
</gene>
<keyword evidence="5" id="KW-0813">Transport</keyword>
<keyword evidence="7" id="KW-0072">Autophagy</keyword>
<feature type="compositionally biased region" description="Low complexity" evidence="12">
    <location>
        <begin position="126"/>
        <end position="141"/>
    </location>
</feature>
<evidence type="ECO:0000256" key="1">
    <source>
        <dbReference type="ARBA" id="ARBA00004406"/>
    </source>
</evidence>
<evidence type="ECO:0000256" key="11">
    <source>
        <dbReference type="ARBA" id="ARBA00024615"/>
    </source>
</evidence>
<reference evidence="14" key="1">
    <citation type="submission" date="2025-08" db="UniProtKB">
        <authorList>
            <consortium name="RefSeq"/>
        </authorList>
    </citation>
    <scope>IDENTIFICATION</scope>
    <source>
        <tissue evidence="14">Testes</tissue>
    </source>
</reference>
<dbReference type="GeneID" id="102808791"/>
<evidence type="ECO:0000256" key="6">
    <source>
        <dbReference type="ARBA" id="ARBA00022824"/>
    </source>
</evidence>
<feature type="compositionally biased region" description="Low complexity" evidence="12">
    <location>
        <begin position="170"/>
        <end position="180"/>
    </location>
</feature>
<evidence type="ECO:0000256" key="5">
    <source>
        <dbReference type="ARBA" id="ARBA00022448"/>
    </source>
</evidence>
<comment type="similarity">
    <text evidence="3">Belongs to the ATG2 family.</text>
</comment>
<dbReference type="PANTHER" id="PTHR13190">
    <property type="entry name" value="AUTOPHAGY-RELATED 2, ISOFORM A"/>
    <property type="match status" value="1"/>
</dbReference>
<evidence type="ECO:0000256" key="2">
    <source>
        <dbReference type="ARBA" id="ARBA00004623"/>
    </source>
</evidence>
<evidence type="ECO:0000313" key="14">
    <source>
        <dbReference type="RefSeq" id="XP_006817532.1"/>
    </source>
</evidence>
<evidence type="ECO:0000313" key="13">
    <source>
        <dbReference type="Proteomes" id="UP000694865"/>
    </source>
</evidence>
<evidence type="ECO:0000256" key="8">
    <source>
        <dbReference type="ARBA" id="ARBA00023055"/>
    </source>
</evidence>
<evidence type="ECO:0000256" key="10">
    <source>
        <dbReference type="ARBA" id="ARBA00024479"/>
    </source>
</evidence>
<evidence type="ECO:0000256" key="7">
    <source>
        <dbReference type="ARBA" id="ARBA00023006"/>
    </source>
</evidence>
<keyword evidence="9" id="KW-0472">Membrane</keyword>
<comment type="catalytic activity">
    <reaction evidence="10">
        <text>a 1,2-diacyl-sn-glycero-3-phospho-L-serine(in) = a 1,2-diacyl-sn-glycero-3-phospho-L-serine(out)</text>
        <dbReference type="Rhea" id="RHEA:38663"/>
        <dbReference type="ChEBI" id="CHEBI:57262"/>
    </reaction>
</comment>
<feature type="compositionally biased region" description="Low complexity" evidence="12">
    <location>
        <begin position="77"/>
        <end position="101"/>
    </location>
</feature>
<feature type="region of interest" description="Disordered" evidence="12">
    <location>
        <begin position="124"/>
        <end position="186"/>
    </location>
</feature>
<dbReference type="PANTHER" id="PTHR13190:SF1">
    <property type="entry name" value="AUTOPHAGY-RELATED 2, ISOFORM A"/>
    <property type="match status" value="1"/>
</dbReference>
<dbReference type="InterPro" id="IPR026849">
    <property type="entry name" value="ATG2"/>
</dbReference>
<protein>
    <recommendedName>
        <fullName evidence="4">Autophagy-related protein 2</fullName>
    </recommendedName>
</protein>
<accession>A0ABM0MBZ1</accession>
<keyword evidence="13" id="KW-1185">Reference proteome</keyword>
<keyword evidence="8" id="KW-0445">Lipid transport</keyword>
<evidence type="ECO:0000256" key="12">
    <source>
        <dbReference type="SAM" id="MobiDB-lite"/>
    </source>
</evidence>
<feature type="region of interest" description="Disordered" evidence="12">
    <location>
        <begin position="66"/>
        <end position="109"/>
    </location>
</feature>
<evidence type="ECO:0000256" key="9">
    <source>
        <dbReference type="ARBA" id="ARBA00023136"/>
    </source>
</evidence>
<comment type="catalytic activity">
    <reaction evidence="11">
        <text>a 1,2-diacyl-sn-glycero-3-phosphoethanolamine(in) = a 1,2-diacyl-sn-glycero-3-phosphoethanolamine(out)</text>
        <dbReference type="Rhea" id="RHEA:38895"/>
        <dbReference type="ChEBI" id="CHEBI:64612"/>
    </reaction>
</comment>
<dbReference type="RefSeq" id="XP_006817532.1">
    <property type="nucleotide sequence ID" value="XM_006817469.1"/>
</dbReference>
<dbReference type="Proteomes" id="UP000694865">
    <property type="component" value="Unplaced"/>
</dbReference>
<evidence type="ECO:0000256" key="3">
    <source>
        <dbReference type="ARBA" id="ARBA00009714"/>
    </source>
</evidence>
<sequence length="238" mass="26363">MLDLKKNYVCVMDMGFFQLSLRMSDGKDPKYPRIDLQATNNLLNIRTCVDSCDALRKLIIYFANDGDLNPPSPSPVPAQQSEESIPSSSSTSTKATQPQSPAVSTSPIAQGHFEQMQNLMEEAMKEYSSTTSESSGSNKGSPPTVINISSDKDEKPPTEMFLFPDESKTTKQSRSQQSAKAESDDDFDDDDVFCILDVPGMGIMVSIYRTGEPPFEYFLFCLSMLSLLVDCHVLSYIQ</sequence>
<comment type="subcellular location">
    <subcellularLocation>
        <location evidence="1">Endoplasmic reticulum membrane</location>
        <topology evidence="1">Peripheral membrane protein</topology>
    </subcellularLocation>
    <subcellularLocation>
        <location evidence="2">Preautophagosomal structure membrane</location>
        <topology evidence="2">Peripheral membrane protein</topology>
    </subcellularLocation>
</comment>
<proteinExistence type="inferred from homology"/>